<dbReference type="InterPro" id="IPR013780">
    <property type="entry name" value="Glyco_hydro_b"/>
</dbReference>
<dbReference type="Gene3D" id="3.20.20.80">
    <property type="entry name" value="Glycosidases"/>
    <property type="match status" value="1"/>
</dbReference>
<dbReference type="CAZy" id="GH30">
    <property type="family name" value="Glycoside Hydrolase Family 30"/>
</dbReference>
<evidence type="ECO:0000259" key="4">
    <source>
        <dbReference type="PROSITE" id="PS51173"/>
    </source>
</evidence>
<organism evidence="5">
    <name type="scientific">Cellulosilyticum ruminicola</name>
    <dbReference type="NCBI Taxonomy" id="425254"/>
    <lineage>
        <taxon>Bacteria</taxon>
        <taxon>Bacillati</taxon>
        <taxon>Bacillota</taxon>
        <taxon>Clostridia</taxon>
        <taxon>Lachnospirales</taxon>
        <taxon>Cellulosilyticaceae</taxon>
        <taxon>Cellulosilyticum</taxon>
    </lineage>
</organism>
<dbReference type="Gene3D" id="2.60.40.290">
    <property type="match status" value="1"/>
</dbReference>
<dbReference type="PROSITE" id="PS50231">
    <property type="entry name" value="RICIN_B_LECTIN"/>
    <property type="match status" value="1"/>
</dbReference>
<evidence type="ECO:0000256" key="1">
    <source>
        <dbReference type="ARBA" id="ARBA00005382"/>
    </source>
</evidence>
<evidence type="ECO:0000313" key="5">
    <source>
        <dbReference type="EMBL" id="ACZ98597.1"/>
    </source>
</evidence>
<dbReference type="SMART" id="SM00637">
    <property type="entry name" value="CBD_II"/>
    <property type="match status" value="1"/>
</dbReference>
<keyword evidence="3" id="KW-0378">Hydrolase</keyword>
<proteinExistence type="inferred from homology"/>
<dbReference type="SUPFAM" id="SSF50370">
    <property type="entry name" value="Ricin B-like lectins"/>
    <property type="match status" value="1"/>
</dbReference>
<dbReference type="Gene3D" id="2.80.10.50">
    <property type="match status" value="2"/>
</dbReference>
<name>D2KFJ5_9FIRM</name>
<reference evidence="5" key="1">
    <citation type="journal article" date="2010" name="Appl. Environ. Microbiol.">
        <title>Cellulosilyticum ruminicola, a newly described rumen bacterium that possesses redundant fibrolytic-protein-encoding genes and degrades lignocellulose with multiple carbohydrate- borne fibrolytic enzymes.</title>
        <authorList>
            <person name="Cai S."/>
            <person name="Li J."/>
            <person name="Hu F.Z."/>
            <person name="Zhang K."/>
            <person name="Luo Y."/>
            <person name="Janto B."/>
            <person name="Boissy R."/>
            <person name="Ehrlich G."/>
            <person name="Dong X."/>
        </authorList>
    </citation>
    <scope>NUCLEOTIDE SEQUENCE</scope>
    <source>
        <strain evidence="5">CGMCC 1.5065</strain>
    </source>
</reference>
<accession>D2KFJ5</accession>
<dbReference type="GO" id="GO:0030247">
    <property type="term" value="F:polysaccharide binding"/>
    <property type="evidence" value="ECO:0007669"/>
    <property type="project" value="UniProtKB-UniRule"/>
</dbReference>
<dbReference type="Pfam" id="PF00553">
    <property type="entry name" value="CBM_2"/>
    <property type="match status" value="1"/>
</dbReference>
<keyword evidence="5" id="KW-0624">Polysaccharide degradation</keyword>
<sequence length="704" mass="76914">MFTCTRKSTFSKILVWLMALAMVITMIPSIDLFAASDVNVNLSSQKQVIRGFGGMNHPVWISDLTSGQRETAFGNGTNQLGLSILRIHVDENKNNWSKEVATAKAAAQKGAIIFASPWNPPSSMVETFTRNGKPNQKRLKYSQYGAYAQHLNDFVTYMKNNGVNLYAISVQNEPDYADEWTWWTPQEILNFMKNYADSINCRVIAPESFQYLKNMSDPILNDAKALSNMDILGAHFYGTQVSQMPYPLFQQKGAGKELWMTEVYVPNSDANSADRWPEAVQVSTNIHNALVEGNFQAYVWWYIRRSYSLMNENGAVTKRGYAMAQYSKFIRPGYVRVDATKNPDTNVLVSAYKGDDKAVIVAINKGSSAVTQKFNVSGGNIATVDRYRTSANENLAKTANLETSGNGFWAQLPANSVSTFVCSLGTESQTGTVTPIQTPTPVQSATVKDGWYYIKNTNAQKYLQVKDNKGANGQNVEISTGTGVAGQKWYLTNVDNGYVTLKNGTGFMLDVTYGKDENGTNMQVYSANGATAQQYKLVSTAQNGVYGILTRCSSDTKGLDVEQRAINDGANVLEYAYSGASNQTWVLESCDDKNIQEGTTTETKPVSDNAVAVKVVSDWGSGATAEITITNTTNSTLNNWTCTFTTDRPITAIWNGTIANQSGNTYTVTPPSWQASLAPGESCTLGGQLGSGPASVTISNVSIK</sequence>
<dbReference type="GO" id="GO:0045493">
    <property type="term" value="P:xylan catabolic process"/>
    <property type="evidence" value="ECO:0007669"/>
    <property type="project" value="UniProtKB-KW"/>
</dbReference>
<dbReference type="GO" id="GO:0016020">
    <property type="term" value="C:membrane"/>
    <property type="evidence" value="ECO:0007669"/>
    <property type="project" value="GOC"/>
</dbReference>
<dbReference type="CAZy" id="CBM13">
    <property type="family name" value="Carbohydrate-Binding Module Family 13"/>
</dbReference>
<keyword evidence="5" id="KW-0858">Xylan degradation</keyword>
<dbReference type="SUPFAM" id="SSF49384">
    <property type="entry name" value="Carbohydrate-binding domain"/>
    <property type="match status" value="1"/>
</dbReference>
<evidence type="ECO:0000256" key="2">
    <source>
        <dbReference type="ARBA" id="ARBA00022729"/>
    </source>
</evidence>
<dbReference type="GO" id="GO:0006665">
    <property type="term" value="P:sphingolipid metabolic process"/>
    <property type="evidence" value="ECO:0007669"/>
    <property type="project" value="InterPro"/>
</dbReference>
<feature type="domain" description="CBM2" evidence="4">
    <location>
        <begin position="601"/>
        <end position="704"/>
    </location>
</feature>
<dbReference type="InterPro" id="IPR012291">
    <property type="entry name" value="CBM2_carb-bd_dom_sf"/>
</dbReference>
<dbReference type="InterPro" id="IPR001919">
    <property type="entry name" value="CBD2"/>
</dbReference>
<comment type="similarity">
    <text evidence="1">Belongs to the glycosyl hydrolase 30 family.</text>
</comment>
<dbReference type="PANTHER" id="PTHR11069:SF38">
    <property type="entry name" value="GLUCURONOXYLANASE XYNC"/>
    <property type="match status" value="1"/>
</dbReference>
<dbReference type="InterPro" id="IPR017853">
    <property type="entry name" value="GH"/>
</dbReference>
<dbReference type="SUPFAM" id="SSF51011">
    <property type="entry name" value="Glycosyl hydrolase domain"/>
    <property type="match status" value="1"/>
</dbReference>
<dbReference type="PANTHER" id="PTHR11069">
    <property type="entry name" value="GLUCOSYLCERAMIDASE"/>
    <property type="match status" value="1"/>
</dbReference>
<dbReference type="InterPro" id="IPR000772">
    <property type="entry name" value="Ricin_B_lectin"/>
</dbReference>
<dbReference type="CDD" id="cd00161">
    <property type="entry name" value="beta-trefoil_Ricin-like"/>
    <property type="match status" value="1"/>
</dbReference>
<dbReference type="GO" id="GO:0004348">
    <property type="term" value="F:glucosylceramidase activity"/>
    <property type="evidence" value="ECO:0007669"/>
    <property type="project" value="InterPro"/>
</dbReference>
<dbReference type="Gene3D" id="2.60.40.1180">
    <property type="entry name" value="Golgi alpha-mannosidase II"/>
    <property type="match status" value="1"/>
</dbReference>
<keyword evidence="5" id="KW-0119">Carbohydrate metabolism</keyword>
<dbReference type="Pfam" id="PF14200">
    <property type="entry name" value="RicinB_lectin_2"/>
    <property type="match status" value="1"/>
</dbReference>
<protein>
    <submittedName>
        <fullName evidence="5">Endo-1,4-beta-xylanase</fullName>
    </submittedName>
</protein>
<dbReference type="PROSITE" id="PS51173">
    <property type="entry name" value="CBM2"/>
    <property type="match status" value="1"/>
</dbReference>
<dbReference type="InterPro" id="IPR008965">
    <property type="entry name" value="CBM2/CBM3_carb-bd_dom_sf"/>
</dbReference>
<keyword evidence="2" id="KW-0732">Signal</keyword>
<dbReference type="AlphaFoldDB" id="D2KFJ5"/>
<dbReference type="SUPFAM" id="SSF51445">
    <property type="entry name" value="(Trans)glycosidases"/>
    <property type="match status" value="1"/>
</dbReference>
<dbReference type="InterPro" id="IPR035992">
    <property type="entry name" value="Ricin_B-like_lectins"/>
</dbReference>
<feature type="non-terminal residue" evidence="5">
    <location>
        <position position="704"/>
    </location>
</feature>
<dbReference type="InterPro" id="IPR001139">
    <property type="entry name" value="Glyco_hydro_30"/>
</dbReference>
<dbReference type="EMBL" id="GU211273">
    <property type="protein sequence ID" value="ACZ98597.1"/>
    <property type="molecule type" value="Genomic_DNA"/>
</dbReference>
<evidence type="ECO:0000256" key="3">
    <source>
        <dbReference type="ARBA" id="ARBA00022801"/>
    </source>
</evidence>
<dbReference type="CAZy" id="CBM2">
    <property type="family name" value="Carbohydrate-Binding Module Family 2"/>
</dbReference>